<accession>A0AAV7DJQ6</accession>
<gene>
    <name evidence="15" type="ORF">GDO81_001886</name>
</gene>
<dbReference type="PROSITE" id="PS50262">
    <property type="entry name" value="G_PROTEIN_RECEP_F1_2"/>
    <property type="match status" value="1"/>
</dbReference>
<feature type="transmembrane region" description="Helical" evidence="13">
    <location>
        <begin position="251"/>
        <end position="270"/>
    </location>
</feature>
<evidence type="ECO:0000259" key="14">
    <source>
        <dbReference type="PROSITE" id="PS50262"/>
    </source>
</evidence>
<dbReference type="InterPro" id="IPR017452">
    <property type="entry name" value="GPCR_Rhodpsn_7TM"/>
</dbReference>
<keyword evidence="3 13" id="KW-0716">Sensory transduction</keyword>
<proteinExistence type="inferred from homology"/>
<keyword evidence="11 12" id="KW-0807">Transducer</keyword>
<feature type="transmembrane region" description="Helical" evidence="13">
    <location>
        <begin position="118"/>
        <end position="136"/>
    </location>
</feature>
<comment type="similarity">
    <text evidence="12">Belongs to the G-protein coupled receptor 1 family.</text>
</comment>
<evidence type="ECO:0000256" key="11">
    <source>
        <dbReference type="ARBA" id="ARBA00023224"/>
    </source>
</evidence>
<keyword evidence="6 13" id="KW-1133">Transmembrane helix</keyword>
<keyword evidence="7 12" id="KW-0297">G-protein coupled receptor</keyword>
<dbReference type="EMBL" id="WNYA01000001">
    <property type="protein sequence ID" value="KAG8596393.1"/>
    <property type="molecule type" value="Genomic_DNA"/>
</dbReference>
<evidence type="ECO:0000256" key="2">
    <source>
        <dbReference type="ARBA" id="ARBA00022475"/>
    </source>
</evidence>
<evidence type="ECO:0000256" key="4">
    <source>
        <dbReference type="ARBA" id="ARBA00022692"/>
    </source>
</evidence>
<evidence type="ECO:0000256" key="3">
    <source>
        <dbReference type="ARBA" id="ARBA00022606"/>
    </source>
</evidence>
<dbReference type="InterPro" id="IPR000276">
    <property type="entry name" value="GPCR_Rhodpsn"/>
</dbReference>
<keyword evidence="2 13" id="KW-1003">Cell membrane</keyword>
<dbReference type="PRINTS" id="PR00237">
    <property type="entry name" value="GPCRRHODOPSN"/>
</dbReference>
<evidence type="ECO:0000256" key="10">
    <source>
        <dbReference type="ARBA" id="ARBA00023180"/>
    </source>
</evidence>
<dbReference type="Pfam" id="PF13853">
    <property type="entry name" value="7tm_4"/>
    <property type="match status" value="1"/>
</dbReference>
<dbReference type="InterPro" id="IPR000725">
    <property type="entry name" value="Olfact_rcpt"/>
</dbReference>
<evidence type="ECO:0000256" key="7">
    <source>
        <dbReference type="ARBA" id="ARBA00023040"/>
    </source>
</evidence>
<dbReference type="GO" id="GO:0005886">
    <property type="term" value="C:plasma membrane"/>
    <property type="evidence" value="ECO:0007669"/>
    <property type="project" value="UniProtKB-SubCell"/>
</dbReference>
<evidence type="ECO:0000313" key="16">
    <source>
        <dbReference type="Proteomes" id="UP000824782"/>
    </source>
</evidence>
<keyword evidence="5 13" id="KW-0552">Olfaction</keyword>
<dbReference type="PROSITE" id="PS00237">
    <property type="entry name" value="G_PROTEIN_RECEP_F1_1"/>
    <property type="match status" value="1"/>
</dbReference>
<evidence type="ECO:0000313" key="15">
    <source>
        <dbReference type="EMBL" id="KAG8596393.1"/>
    </source>
</evidence>
<evidence type="ECO:0000256" key="9">
    <source>
        <dbReference type="ARBA" id="ARBA00023170"/>
    </source>
</evidence>
<comment type="subcellular location">
    <subcellularLocation>
        <location evidence="1 13">Cell membrane</location>
        <topology evidence="1 13">Multi-pass membrane protein</topology>
    </subcellularLocation>
</comment>
<protein>
    <recommendedName>
        <fullName evidence="13">Olfactory receptor</fullName>
    </recommendedName>
</protein>
<dbReference type="GO" id="GO:0004984">
    <property type="term" value="F:olfactory receptor activity"/>
    <property type="evidence" value="ECO:0007669"/>
    <property type="project" value="InterPro"/>
</dbReference>
<feature type="transmembrane region" description="Helical" evidence="13">
    <location>
        <begin position="6"/>
        <end position="29"/>
    </location>
</feature>
<dbReference type="AlphaFoldDB" id="A0AAV7DJQ6"/>
<sequence length="295" mass="33466">MANSVFLLFLGLYLISLIGNLSIIIAIWLDKRLHIPMYFFLSSLAFLDIWFISSTVPKLLTILAYNNKIISMSGCILQLYFYVSLGTIEFYLLAVMSVDRYVAISHPLRYRLIITNKVCLWILLLSWVLGFITFIYPTVLMFGLSFCGPYEINHFFCDSSAVVKISCSDTRQFDMVFASFASAVILGSFCLTLISYCNILFTILMIPSTKGKIKAFSTCTSHFTVVSLVYGSAIFIYVRPVESSSPNLNKIVALLNSVMTPVLNPFIYTLRNKQVQQVFREIRKKLVPNKSSLLK</sequence>
<dbReference type="Proteomes" id="UP000824782">
    <property type="component" value="Unassembled WGS sequence"/>
</dbReference>
<dbReference type="GO" id="GO:0004930">
    <property type="term" value="F:G protein-coupled receptor activity"/>
    <property type="evidence" value="ECO:0007669"/>
    <property type="project" value="UniProtKB-KW"/>
</dbReference>
<dbReference type="InterPro" id="IPR047132">
    <property type="entry name" value="Olfact_rcpt_6C-like"/>
</dbReference>
<evidence type="ECO:0000256" key="13">
    <source>
        <dbReference type="RuleBase" id="RU363047"/>
    </source>
</evidence>
<evidence type="ECO:0000256" key="8">
    <source>
        <dbReference type="ARBA" id="ARBA00023136"/>
    </source>
</evidence>
<feature type="transmembrane region" description="Helical" evidence="13">
    <location>
        <begin position="36"/>
        <end position="56"/>
    </location>
</feature>
<keyword evidence="16" id="KW-1185">Reference proteome</keyword>
<feature type="transmembrane region" description="Helical" evidence="13">
    <location>
        <begin position="76"/>
        <end position="98"/>
    </location>
</feature>
<keyword evidence="4 12" id="KW-0812">Transmembrane</keyword>
<organism evidence="15 16">
    <name type="scientific">Engystomops pustulosus</name>
    <name type="common">Tungara frog</name>
    <name type="synonym">Physalaemus pustulosus</name>
    <dbReference type="NCBI Taxonomy" id="76066"/>
    <lineage>
        <taxon>Eukaryota</taxon>
        <taxon>Metazoa</taxon>
        <taxon>Chordata</taxon>
        <taxon>Craniata</taxon>
        <taxon>Vertebrata</taxon>
        <taxon>Euteleostomi</taxon>
        <taxon>Amphibia</taxon>
        <taxon>Batrachia</taxon>
        <taxon>Anura</taxon>
        <taxon>Neobatrachia</taxon>
        <taxon>Hyloidea</taxon>
        <taxon>Leptodactylidae</taxon>
        <taxon>Leiuperinae</taxon>
        <taxon>Engystomops</taxon>
    </lineage>
</organism>
<dbReference type="Gene3D" id="1.20.1070.10">
    <property type="entry name" value="Rhodopsin 7-helix transmembrane proteins"/>
    <property type="match status" value="1"/>
</dbReference>
<feature type="domain" description="G-protein coupled receptors family 1 profile" evidence="14">
    <location>
        <begin position="19"/>
        <end position="268"/>
    </location>
</feature>
<reference evidence="15" key="1">
    <citation type="thesis" date="2020" institute="ProQuest LLC" country="789 East Eisenhower Parkway, Ann Arbor, MI, USA">
        <title>Comparative Genomics and Chromosome Evolution.</title>
        <authorList>
            <person name="Mudd A.B."/>
        </authorList>
    </citation>
    <scope>NUCLEOTIDE SEQUENCE</scope>
    <source>
        <strain evidence="15">237g6f4</strain>
        <tissue evidence="15">Blood</tissue>
    </source>
</reference>
<evidence type="ECO:0000256" key="1">
    <source>
        <dbReference type="ARBA" id="ARBA00004651"/>
    </source>
</evidence>
<keyword evidence="8 13" id="KW-0472">Membrane</keyword>
<evidence type="ECO:0000256" key="5">
    <source>
        <dbReference type="ARBA" id="ARBA00022725"/>
    </source>
</evidence>
<feature type="transmembrane region" description="Helical" evidence="13">
    <location>
        <begin position="218"/>
        <end position="239"/>
    </location>
</feature>
<dbReference type="PRINTS" id="PR00245">
    <property type="entry name" value="OLFACTORYR"/>
</dbReference>
<comment type="caution">
    <text evidence="15">The sequence shown here is derived from an EMBL/GenBank/DDBJ whole genome shotgun (WGS) entry which is preliminary data.</text>
</comment>
<dbReference type="SUPFAM" id="SSF81321">
    <property type="entry name" value="Family A G protein-coupled receptor-like"/>
    <property type="match status" value="1"/>
</dbReference>
<dbReference type="PANTHER" id="PTHR26454">
    <property type="entry name" value="OLFACTORY RECEPTOR"/>
    <property type="match status" value="1"/>
</dbReference>
<name>A0AAV7DJQ6_ENGPU</name>
<keyword evidence="10" id="KW-0325">Glycoprotein</keyword>
<feature type="transmembrane region" description="Helical" evidence="13">
    <location>
        <begin position="180"/>
        <end position="206"/>
    </location>
</feature>
<evidence type="ECO:0000256" key="6">
    <source>
        <dbReference type="ARBA" id="ARBA00022989"/>
    </source>
</evidence>
<dbReference type="PANTHER" id="PTHR26454:SF171">
    <property type="entry name" value="OLFACTORY RECEPTOR"/>
    <property type="match status" value="1"/>
</dbReference>
<evidence type="ECO:0000256" key="12">
    <source>
        <dbReference type="RuleBase" id="RU000688"/>
    </source>
</evidence>
<keyword evidence="9 12" id="KW-0675">Receptor</keyword>
<dbReference type="FunFam" id="1.20.1070.10:FF:000010">
    <property type="entry name" value="Olfactory receptor"/>
    <property type="match status" value="1"/>
</dbReference>